<evidence type="ECO:0000313" key="2">
    <source>
        <dbReference type="Proteomes" id="UP001528920"/>
    </source>
</evidence>
<dbReference type="EMBL" id="JAKJSC010000001">
    <property type="protein sequence ID" value="MDE5417605.1"/>
    <property type="molecule type" value="Genomic_DNA"/>
</dbReference>
<dbReference type="Pfam" id="PF09357">
    <property type="entry name" value="RteC"/>
    <property type="match status" value="1"/>
</dbReference>
<organism evidence="1 2">
    <name type="scientific">Paralabilibaculum antarcticum</name>
    <dbReference type="NCBI Taxonomy" id="2912572"/>
    <lineage>
        <taxon>Bacteria</taxon>
        <taxon>Pseudomonadati</taxon>
        <taxon>Bacteroidota</taxon>
        <taxon>Bacteroidia</taxon>
        <taxon>Marinilabiliales</taxon>
        <taxon>Marinifilaceae</taxon>
        <taxon>Paralabilibaculum</taxon>
    </lineage>
</organism>
<protein>
    <submittedName>
        <fullName evidence="1">RteC domain-containing protein</fullName>
    </submittedName>
</protein>
<dbReference type="Proteomes" id="UP001528920">
    <property type="component" value="Unassembled WGS sequence"/>
</dbReference>
<proteinExistence type="predicted"/>
<keyword evidence="2" id="KW-1185">Reference proteome</keyword>
<reference evidence="1 2" key="1">
    <citation type="submission" date="2022-01" db="EMBL/GenBank/DDBJ databases">
        <title>Labilibaculum sp. nov, a marine bacterium isolated from Antarctica.</title>
        <authorList>
            <person name="Dai W."/>
        </authorList>
    </citation>
    <scope>NUCLEOTIDE SEQUENCE [LARGE SCALE GENOMIC DNA]</scope>
    <source>
        <strain evidence="1 2">DW002</strain>
    </source>
</reference>
<gene>
    <name evidence="1" type="ORF">L3049_06250</name>
</gene>
<dbReference type="InterPro" id="IPR018534">
    <property type="entry name" value="Tet_reg_excision_RteC"/>
</dbReference>
<comment type="caution">
    <text evidence="1">The sequence shown here is derived from an EMBL/GenBank/DDBJ whole genome shotgun (WGS) entry which is preliminary data.</text>
</comment>
<accession>A0ABT5VQA3</accession>
<evidence type="ECO:0000313" key="1">
    <source>
        <dbReference type="EMBL" id="MDE5417605.1"/>
    </source>
</evidence>
<name>A0ABT5VQA3_9BACT</name>
<sequence>MEDLFMIQEDNFLNLKAELCNATIALEKIESGYKIYFNNYSDYRDFECHLGTLYYEFINEVRNNLISFKIDKEAEIYLEMLLHVFEILDEQIKVCPDLVSPHTNVKIVSKSNSKLSCIHSSFDYFSEMMAYFQFQKKIINKSRKFILTYQKKCKKSFNKVKKYQSWKDELKEFYPEMARVKDKTNKFSLLPEKIKYLQKEKRNLSKQFQKEGKNLYSSPLNFFFESRIECLKDLLLDQDDISKLNQNLRLNEDSQIEKSNSHQLKWTESKTALVELIYGLHSSKSINDGKEGIKRIAQLFESMFDIDLGDVYHTFSEVRNRKIEQTKFLDLLKDSLLTKMKEIDEKITL</sequence>
<dbReference type="RefSeq" id="WP_275108947.1">
    <property type="nucleotide sequence ID" value="NZ_JAKJSC010000001.1"/>
</dbReference>